<gene>
    <name evidence="2" type="ORF">JI741_08460</name>
</gene>
<evidence type="ECO:0000259" key="1">
    <source>
        <dbReference type="Pfam" id="PF04909"/>
    </source>
</evidence>
<sequence>MNKHNRFILPFLLGAAFFFASCKKEYYTEADFASVKKIDTHTHLNGENTGISEQAKADNFTILAVNVDVPGYPPLDEQRRFALHQIKSVPGTVSFLTAFTLQGWDSAWTARTIPWLKESFDQGALGIKLWKNIGMTYKDSTGRFIMVDDPKFDSVVQYIIDQDKTIMGHLGEPKNCWLPIEQMTVNNDRHYFKEHPEYHMFLHPEYPSYEDQINARDHFIEKHPDMRFVGAHLGSLEWSVDELAKRLDKFPNMAVDMAERISHLQHQSLADYDKIRNFFIRYQDRLIYATDSEIKDSYNSDDVRKQVHETWKADWKYFVTDDKMTSENVNGEFKGLKLPRTVVDKIYRANAMRWFKMPG</sequence>
<proteinExistence type="predicted"/>
<feature type="domain" description="Amidohydrolase-related" evidence="1">
    <location>
        <begin position="121"/>
        <end position="356"/>
    </location>
</feature>
<accession>A0ABS1KP52</accession>
<reference evidence="2 3" key="1">
    <citation type="submission" date="2021-01" db="EMBL/GenBank/DDBJ databases">
        <title>Chryseolinea sp. Jin1 Genome sequencing and assembly.</title>
        <authorList>
            <person name="Kim I."/>
        </authorList>
    </citation>
    <scope>NUCLEOTIDE SEQUENCE [LARGE SCALE GENOMIC DNA]</scope>
    <source>
        <strain evidence="2 3">Jin1</strain>
    </source>
</reference>
<protein>
    <submittedName>
        <fullName evidence="2">Amidohydrolase family protein</fullName>
    </submittedName>
</protein>
<comment type="caution">
    <text evidence="2">The sequence shown here is derived from an EMBL/GenBank/DDBJ whole genome shotgun (WGS) entry which is preliminary data.</text>
</comment>
<dbReference type="InterPro" id="IPR032466">
    <property type="entry name" value="Metal_Hydrolase"/>
</dbReference>
<dbReference type="SUPFAM" id="SSF51556">
    <property type="entry name" value="Metallo-dependent hydrolases"/>
    <property type="match status" value="1"/>
</dbReference>
<dbReference type="Gene3D" id="3.20.20.140">
    <property type="entry name" value="Metal-dependent hydrolases"/>
    <property type="match status" value="1"/>
</dbReference>
<evidence type="ECO:0000313" key="3">
    <source>
        <dbReference type="Proteomes" id="UP000613030"/>
    </source>
</evidence>
<dbReference type="EMBL" id="JAERRB010000002">
    <property type="protein sequence ID" value="MBL0741250.1"/>
    <property type="molecule type" value="Genomic_DNA"/>
</dbReference>
<dbReference type="PROSITE" id="PS51257">
    <property type="entry name" value="PROKAR_LIPOPROTEIN"/>
    <property type="match status" value="1"/>
</dbReference>
<dbReference type="RefSeq" id="WP_202008606.1">
    <property type="nucleotide sequence ID" value="NZ_JAERRB010000002.1"/>
</dbReference>
<dbReference type="Pfam" id="PF04909">
    <property type="entry name" value="Amidohydro_2"/>
    <property type="match status" value="1"/>
</dbReference>
<keyword evidence="3" id="KW-1185">Reference proteome</keyword>
<dbReference type="Proteomes" id="UP000613030">
    <property type="component" value="Unassembled WGS sequence"/>
</dbReference>
<organism evidence="2 3">
    <name type="scientific">Chryseolinea lacunae</name>
    <dbReference type="NCBI Taxonomy" id="2801331"/>
    <lineage>
        <taxon>Bacteria</taxon>
        <taxon>Pseudomonadati</taxon>
        <taxon>Bacteroidota</taxon>
        <taxon>Cytophagia</taxon>
        <taxon>Cytophagales</taxon>
        <taxon>Fulvivirgaceae</taxon>
        <taxon>Chryseolinea</taxon>
    </lineage>
</organism>
<dbReference type="InterPro" id="IPR006680">
    <property type="entry name" value="Amidohydro-rel"/>
</dbReference>
<evidence type="ECO:0000313" key="2">
    <source>
        <dbReference type="EMBL" id="MBL0741250.1"/>
    </source>
</evidence>
<name>A0ABS1KP52_9BACT</name>